<evidence type="ECO:0000256" key="5">
    <source>
        <dbReference type="SAM" id="Phobius"/>
    </source>
</evidence>
<feature type="transmembrane region" description="Helical" evidence="5">
    <location>
        <begin position="45"/>
        <end position="69"/>
    </location>
</feature>
<dbReference type="Pfam" id="PF04479">
    <property type="entry name" value="RTA1"/>
    <property type="match status" value="1"/>
</dbReference>
<protein>
    <submittedName>
        <fullName evidence="7">RTA1-like protein</fullName>
    </submittedName>
</protein>
<feature type="chain" id="PRO_5003732660" evidence="6">
    <location>
        <begin position="24"/>
        <end position="321"/>
    </location>
</feature>
<reference evidence="8" key="1">
    <citation type="journal article" date="2012" name="Science">
        <title>The Paleozoic origin of enzymatic lignin decomposition reconstructed from 31 fungal genomes.</title>
        <authorList>
            <person name="Floudas D."/>
            <person name="Binder M."/>
            <person name="Riley R."/>
            <person name="Barry K."/>
            <person name="Blanchette R.A."/>
            <person name="Henrissat B."/>
            <person name="Martinez A.T."/>
            <person name="Otillar R."/>
            <person name="Spatafora J.W."/>
            <person name="Yadav J.S."/>
            <person name="Aerts A."/>
            <person name="Benoit I."/>
            <person name="Boyd A."/>
            <person name="Carlson A."/>
            <person name="Copeland A."/>
            <person name="Coutinho P.M."/>
            <person name="de Vries R.P."/>
            <person name="Ferreira P."/>
            <person name="Findley K."/>
            <person name="Foster B."/>
            <person name="Gaskell J."/>
            <person name="Glotzer D."/>
            <person name="Gorecki P."/>
            <person name="Heitman J."/>
            <person name="Hesse C."/>
            <person name="Hori C."/>
            <person name="Igarashi K."/>
            <person name="Jurgens J.A."/>
            <person name="Kallen N."/>
            <person name="Kersten P."/>
            <person name="Kohler A."/>
            <person name="Kuees U."/>
            <person name="Kumar T.K.A."/>
            <person name="Kuo A."/>
            <person name="LaButti K."/>
            <person name="Larrondo L.F."/>
            <person name="Lindquist E."/>
            <person name="Ling A."/>
            <person name="Lombard V."/>
            <person name="Lucas S."/>
            <person name="Lundell T."/>
            <person name="Martin R."/>
            <person name="McLaughlin D.J."/>
            <person name="Morgenstern I."/>
            <person name="Morin E."/>
            <person name="Murat C."/>
            <person name="Nagy L.G."/>
            <person name="Nolan M."/>
            <person name="Ohm R.A."/>
            <person name="Patyshakuliyeva A."/>
            <person name="Rokas A."/>
            <person name="Ruiz-Duenas F.J."/>
            <person name="Sabat G."/>
            <person name="Salamov A."/>
            <person name="Samejima M."/>
            <person name="Schmutz J."/>
            <person name="Slot J.C."/>
            <person name="St John F."/>
            <person name="Stenlid J."/>
            <person name="Sun H."/>
            <person name="Sun S."/>
            <person name="Syed K."/>
            <person name="Tsang A."/>
            <person name="Wiebenga A."/>
            <person name="Young D."/>
            <person name="Pisabarro A."/>
            <person name="Eastwood D.C."/>
            <person name="Martin F."/>
            <person name="Cullen D."/>
            <person name="Grigoriev I.V."/>
            <person name="Hibbett D.S."/>
        </authorList>
    </citation>
    <scope>NUCLEOTIDE SEQUENCE [LARGE SCALE GENOMIC DNA]</scope>
    <source>
        <strain evidence="8">TFB10046</strain>
    </source>
</reference>
<evidence type="ECO:0000313" key="7">
    <source>
        <dbReference type="EMBL" id="EJD37898.1"/>
    </source>
</evidence>
<sequence length="321" mass="35804">MSPIQHGLSLLALAILVTGQAASQPYIPADPYADPKHDPLNLLRYISNDALVGVANALTMIVALSQLILAYKYRTWWLLILPISIIIFSEGLAVRFILSHNPRSLAAFIAQSTLVVLSPCAFIAADYMLLGRLAKHLGQERHMLILPSRITKIFVLSDVTTFLVQGTGSGMSVVRNPTARDLGSHVFFAGLLLQLISFTLFTAMFALWTYRVRTKDPHIWLQDRNKKWYRDWRSLAGALAISCVGIIIRCIYRVAEGTQGYFGPLATTEWIFYTFDVLPLFIAVSVFVPFWPGRFLPAPKPLEQAEMDILRRASPTGQTAV</sequence>
<keyword evidence="2 5" id="KW-0812">Transmembrane</keyword>
<dbReference type="FunCoup" id="J0D0K0">
    <property type="interactions" value="14"/>
</dbReference>
<keyword evidence="8" id="KW-1185">Reference proteome</keyword>
<evidence type="ECO:0000256" key="3">
    <source>
        <dbReference type="ARBA" id="ARBA00022989"/>
    </source>
</evidence>
<dbReference type="EMBL" id="JH687833">
    <property type="protein sequence ID" value="EJD37898.1"/>
    <property type="molecule type" value="Genomic_DNA"/>
</dbReference>
<evidence type="ECO:0000256" key="6">
    <source>
        <dbReference type="SAM" id="SignalP"/>
    </source>
</evidence>
<gene>
    <name evidence="7" type="ORF">AURDEDRAFT_72680</name>
</gene>
<feature type="signal peptide" evidence="6">
    <location>
        <begin position="1"/>
        <end position="23"/>
    </location>
</feature>
<evidence type="ECO:0000256" key="2">
    <source>
        <dbReference type="ARBA" id="ARBA00022692"/>
    </source>
</evidence>
<feature type="transmembrane region" description="Helical" evidence="5">
    <location>
        <begin position="186"/>
        <end position="210"/>
    </location>
</feature>
<dbReference type="AlphaFoldDB" id="J0D0K0"/>
<feature type="transmembrane region" description="Helical" evidence="5">
    <location>
        <begin position="270"/>
        <end position="291"/>
    </location>
</feature>
<comment type="subcellular location">
    <subcellularLocation>
        <location evidence="1">Membrane</location>
        <topology evidence="1">Multi-pass membrane protein</topology>
    </subcellularLocation>
</comment>
<keyword evidence="4 5" id="KW-0472">Membrane</keyword>
<evidence type="ECO:0000313" key="8">
    <source>
        <dbReference type="Proteomes" id="UP000006514"/>
    </source>
</evidence>
<evidence type="ECO:0000256" key="4">
    <source>
        <dbReference type="ARBA" id="ARBA00023136"/>
    </source>
</evidence>
<dbReference type="eggNOG" id="ENOG502QURG">
    <property type="taxonomic scope" value="Eukaryota"/>
</dbReference>
<feature type="transmembrane region" description="Helical" evidence="5">
    <location>
        <begin position="150"/>
        <end position="174"/>
    </location>
</feature>
<proteinExistence type="predicted"/>
<dbReference type="InParanoid" id="J0D0K0"/>
<keyword evidence="6" id="KW-0732">Signal</keyword>
<feature type="transmembrane region" description="Helical" evidence="5">
    <location>
        <begin position="231"/>
        <end position="255"/>
    </location>
</feature>
<dbReference type="OMA" id="YLYTHEW"/>
<dbReference type="PANTHER" id="PTHR31465:SF1">
    <property type="entry name" value="PROTEIN RTA1-RELATED"/>
    <property type="match status" value="1"/>
</dbReference>
<feature type="transmembrane region" description="Helical" evidence="5">
    <location>
        <begin position="76"/>
        <end position="98"/>
    </location>
</feature>
<dbReference type="GO" id="GO:0016020">
    <property type="term" value="C:membrane"/>
    <property type="evidence" value="ECO:0007669"/>
    <property type="project" value="UniProtKB-SubCell"/>
</dbReference>
<dbReference type="KEGG" id="adl:AURDEDRAFT_72680"/>
<dbReference type="InterPro" id="IPR007568">
    <property type="entry name" value="RTA1"/>
</dbReference>
<accession>J0D0K0</accession>
<name>J0D0K0_AURST</name>
<evidence type="ECO:0000256" key="1">
    <source>
        <dbReference type="ARBA" id="ARBA00004141"/>
    </source>
</evidence>
<organism evidence="7 8">
    <name type="scientific">Auricularia subglabra (strain TFB-10046 / SS5)</name>
    <name type="common">White-rot fungus</name>
    <name type="synonym">Auricularia delicata (strain TFB10046)</name>
    <dbReference type="NCBI Taxonomy" id="717982"/>
    <lineage>
        <taxon>Eukaryota</taxon>
        <taxon>Fungi</taxon>
        <taxon>Dikarya</taxon>
        <taxon>Basidiomycota</taxon>
        <taxon>Agaricomycotina</taxon>
        <taxon>Agaricomycetes</taxon>
        <taxon>Auriculariales</taxon>
        <taxon>Auriculariaceae</taxon>
        <taxon>Auricularia</taxon>
    </lineage>
</organism>
<dbReference type="Proteomes" id="UP000006514">
    <property type="component" value="Unassembled WGS sequence"/>
</dbReference>
<keyword evidence="3 5" id="KW-1133">Transmembrane helix</keyword>
<feature type="transmembrane region" description="Helical" evidence="5">
    <location>
        <begin position="104"/>
        <end position="129"/>
    </location>
</feature>
<dbReference type="PANTHER" id="PTHR31465">
    <property type="entry name" value="PROTEIN RTA1-RELATED"/>
    <property type="match status" value="1"/>
</dbReference>
<dbReference type="OrthoDB" id="3358017at2759"/>